<evidence type="ECO:0000256" key="6">
    <source>
        <dbReference type="RuleBase" id="RU366049"/>
    </source>
</evidence>
<evidence type="ECO:0000256" key="2">
    <source>
        <dbReference type="ARBA" id="ARBA00006075"/>
    </source>
</evidence>
<comment type="similarity">
    <text evidence="2 6">Belongs to the CSM3 family.</text>
</comment>
<feature type="compositionally biased region" description="Basic and acidic residues" evidence="7">
    <location>
        <begin position="140"/>
        <end position="163"/>
    </location>
</feature>
<evidence type="ECO:0000313" key="9">
    <source>
        <dbReference type="EMBL" id="CAI5742037.1"/>
    </source>
</evidence>
<dbReference type="Proteomes" id="UP001162031">
    <property type="component" value="Unassembled WGS sequence"/>
</dbReference>
<evidence type="ECO:0000313" key="10">
    <source>
        <dbReference type="Proteomes" id="UP001162031"/>
    </source>
</evidence>
<comment type="caution">
    <text evidence="9">The sequence shown here is derived from an EMBL/GenBank/DDBJ whole genome shotgun (WGS) entry which is preliminary data.</text>
</comment>
<feature type="compositionally biased region" description="Acidic residues" evidence="7">
    <location>
        <begin position="9"/>
        <end position="19"/>
    </location>
</feature>
<dbReference type="GO" id="GO:0031297">
    <property type="term" value="P:replication fork processing"/>
    <property type="evidence" value="ECO:0007669"/>
    <property type="project" value="UniProtKB-UniRule"/>
</dbReference>
<gene>
    <name evidence="9" type="ORF">HBR001_LOCUS8781</name>
</gene>
<comment type="function">
    <text evidence="6">Plays an important role in the control of DNA replication and the maintenance of replication fork stability.</text>
</comment>
<dbReference type="EMBL" id="CANTFL010001462">
    <property type="protein sequence ID" value="CAI5742037.1"/>
    <property type="molecule type" value="Genomic_DNA"/>
</dbReference>
<evidence type="ECO:0000256" key="4">
    <source>
        <dbReference type="ARBA" id="ARBA00023242"/>
    </source>
</evidence>
<feature type="compositionally biased region" description="Low complexity" evidence="7">
    <location>
        <begin position="20"/>
        <end position="31"/>
    </location>
</feature>
<feature type="domain" description="Chromosome segregation in meiosis protein 3" evidence="8">
    <location>
        <begin position="53"/>
        <end position="134"/>
    </location>
</feature>
<dbReference type="GO" id="GO:0043111">
    <property type="term" value="P:replication fork arrest"/>
    <property type="evidence" value="ECO:0007669"/>
    <property type="project" value="TreeGrafter"/>
</dbReference>
<feature type="region of interest" description="Disordered" evidence="7">
    <location>
        <begin position="1"/>
        <end position="49"/>
    </location>
</feature>
<organism evidence="9 10">
    <name type="scientific">Hyaloperonospora brassicae</name>
    <name type="common">Brassica downy mildew</name>
    <name type="synonym">Peronospora brassicae</name>
    <dbReference type="NCBI Taxonomy" id="162125"/>
    <lineage>
        <taxon>Eukaryota</taxon>
        <taxon>Sar</taxon>
        <taxon>Stramenopiles</taxon>
        <taxon>Oomycota</taxon>
        <taxon>Peronosporomycetes</taxon>
        <taxon>Peronosporales</taxon>
        <taxon>Peronosporaceae</taxon>
        <taxon>Hyaloperonospora</taxon>
    </lineage>
</organism>
<keyword evidence="5 6" id="KW-0131">Cell cycle</keyword>
<protein>
    <recommendedName>
        <fullName evidence="8">Chromosome segregation in meiosis protein 3 domain-containing protein</fullName>
    </recommendedName>
</protein>
<dbReference type="PANTHER" id="PTHR13220">
    <property type="entry name" value="TIMELESS INTERACTING-RELATED"/>
    <property type="match status" value="1"/>
</dbReference>
<reference evidence="9" key="1">
    <citation type="submission" date="2022-12" db="EMBL/GenBank/DDBJ databases">
        <authorList>
            <person name="Webb A."/>
        </authorList>
    </citation>
    <scope>NUCLEOTIDE SEQUENCE</scope>
    <source>
        <strain evidence="9">Hp1</strain>
    </source>
</reference>
<dbReference type="GO" id="GO:0003677">
    <property type="term" value="F:DNA binding"/>
    <property type="evidence" value="ECO:0007669"/>
    <property type="project" value="TreeGrafter"/>
</dbReference>
<sequence>MATRRWERDDDVAREDDADGAAARVDGATDAMDGSKDVEVSAASSQKRRRNLLRESHLVSAEGFQKVYRTFPYQASSNVSGREASALSSLITMYKQWAYDLYPGLNFEDFVDRTETLAKGHQVQSLMAEMREKERRKKVETRCSEDEEGNEHHQDKGEESKGEGEEEEEES</sequence>
<dbReference type="InterPro" id="IPR040038">
    <property type="entry name" value="TIPIN/Csm3/Swi3"/>
</dbReference>
<proteinExistence type="inferred from homology"/>
<dbReference type="InterPro" id="IPR012923">
    <property type="entry name" value="Csm3"/>
</dbReference>
<evidence type="ECO:0000256" key="1">
    <source>
        <dbReference type="ARBA" id="ARBA00004123"/>
    </source>
</evidence>
<keyword evidence="4 6" id="KW-0539">Nucleus</keyword>
<evidence type="ECO:0000256" key="5">
    <source>
        <dbReference type="ARBA" id="ARBA00023306"/>
    </source>
</evidence>
<comment type="subcellular location">
    <subcellularLocation>
        <location evidence="1 6">Nucleus</location>
    </subcellularLocation>
</comment>
<dbReference type="GO" id="GO:0031298">
    <property type="term" value="C:replication fork protection complex"/>
    <property type="evidence" value="ECO:0007669"/>
    <property type="project" value="TreeGrafter"/>
</dbReference>
<keyword evidence="3 6" id="KW-0227">DNA damage</keyword>
<dbReference type="PANTHER" id="PTHR13220:SF11">
    <property type="entry name" value="TIMELESS-INTERACTING PROTEIN"/>
    <property type="match status" value="1"/>
</dbReference>
<dbReference type="GO" id="GO:0000076">
    <property type="term" value="P:DNA replication checkpoint signaling"/>
    <property type="evidence" value="ECO:0007669"/>
    <property type="project" value="UniProtKB-UniRule"/>
</dbReference>
<keyword evidence="10" id="KW-1185">Reference proteome</keyword>
<evidence type="ECO:0000256" key="3">
    <source>
        <dbReference type="ARBA" id="ARBA00022763"/>
    </source>
</evidence>
<dbReference type="GO" id="GO:0006974">
    <property type="term" value="P:DNA damage response"/>
    <property type="evidence" value="ECO:0007669"/>
    <property type="project" value="UniProtKB-KW"/>
</dbReference>
<feature type="region of interest" description="Disordered" evidence="7">
    <location>
        <begin position="128"/>
        <end position="171"/>
    </location>
</feature>
<dbReference type="Pfam" id="PF07962">
    <property type="entry name" value="Swi3"/>
    <property type="match status" value="1"/>
</dbReference>
<name>A0AAV0UYV8_HYABA</name>
<accession>A0AAV0UYV8</accession>
<dbReference type="AlphaFoldDB" id="A0AAV0UYV8"/>
<evidence type="ECO:0000259" key="8">
    <source>
        <dbReference type="Pfam" id="PF07962"/>
    </source>
</evidence>
<evidence type="ECO:0000256" key="7">
    <source>
        <dbReference type="SAM" id="MobiDB-lite"/>
    </source>
</evidence>